<dbReference type="InterPro" id="IPR050282">
    <property type="entry name" value="Cycloisomerase_2"/>
</dbReference>
<dbReference type="EMBL" id="JAUEPN010000006">
    <property type="protein sequence ID" value="KAK3293698.1"/>
    <property type="molecule type" value="Genomic_DNA"/>
</dbReference>
<evidence type="ECO:0000256" key="1">
    <source>
        <dbReference type="ARBA" id="ARBA00005564"/>
    </source>
</evidence>
<dbReference type="PANTHER" id="PTHR30344">
    <property type="entry name" value="6-PHOSPHOGLUCONOLACTONASE-RELATED"/>
    <property type="match status" value="1"/>
</dbReference>
<reference evidence="2" key="2">
    <citation type="submission" date="2023-06" db="EMBL/GenBank/DDBJ databases">
        <authorList>
            <consortium name="Lawrence Berkeley National Laboratory"/>
            <person name="Haridas S."/>
            <person name="Hensen N."/>
            <person name="Bonometti L."/>
            <person name="Westerberg I."/>
            <person name="Brannstrom I.O."/>
            <person name="Guillou S."/>
            <person name="Cros-Aarteil S."/>
            <person name="Calhoun S."/>
            <person name="Kuo A."/>
            <person name="Mondo S."/>
            <person name="Pangilinan J."/>
            <person name="Riley R."/>
            <person name="Labutti K."/>
            <person name="Andreopoulos B."/>
            <person name="Lipzen A."/>
            <person name="Chen C."/>
            <person name="Yanf M."/>
            <person name="Daum C."/>
            <person name="Ng V."/>
            <person name="Clum A."/>
            <person name="Steindorff A."/>
            <person name="Ohm R."/>
            <person name="Martin F."/>
            <person name="Silar P."/>
            <person name="Natvig D."/>
            <person name="Lalanne C."/>
            <person name="Gautier V."/>
            <person name="Ament-Velasquez S.L."/>
            <person name="Kruys A."/>
            <person name="Hutchinson M.I."/>
            <person name="Powell A.J."/>
            <person name="Barry K."/>
            <person name="Miller A.N."/>
            <person name="Grigoriev I.V."/>
            <person name="Debuchy R."/>
            <person name="Gladieux P."/>
            <person name="Thoren M.H."/>
            <person name="Johannesson H."/>
        </authorList>
    </citation>
    <scope>NUCLEOTIDE SEQUENCE</scope>
    <source>
        <strain evidence="2">CBS 168.71</strain>
    </source>
</reference>
<proteinExistence type="inferred from homology"/>
<dbReference type="AlphaFoldDB" id="A0AAE0HC03"/>
<dbReference type="Proteomes" id="UP001278766">
    <property type="component" value="Unassembled WGS sequence"/>
</dbReference>
<reference evidence="2" key="1">
    <citation type="journal article" date="2023" name="Mol. Phylogenet. Evol.">
        <title>Genome-scale phylogeny and comparative genomics of the fungal order Sordariales.</title>
        <authorList>
            <person name="Hensen N."/>
            <person name="Bonometti L."/>
            <person name="Westerberg I."/>
            <person name="Brannstrom I.O."/>
            <person name="Guillou S."/>
            <person name="Cros-Aarteil S."/>
            <person name="Calhoun S."/>
            <person name="Haridas S."/>
            <person name="Kuo A."/>
            <person name="Mondo S."/>
            <person name="Pangilinan J."/>
            <person name="Riley R."/>
            <person name="LaButti K."/>
            <person name="Andreopoulos B."/>
            <person name="Lipzen A."/>
            <person name="Chen C."/>
            <person name="Yan M."/>
            <person name="Daum C."/>
            <person name="Ng V."/>
            <person name="Clum A."/>
            <person name="Steindorff A."/>
            <person name="Ohm R.A."/>
            <person name="Martin F."/>
            <person name="Silar P."/>
            <person name="Natvig D.O."/>
            <person name="Lalanne C."/>
            <person name="Gautier V."/>
            <person name="Ament-Velasquez S.L."/>
            <person name="Kruys A."/>
            <person name="Hutchinson M.I."/>
            <person name="Powell A.J."/>
            <person name="Barry K."/>
            <person name="Miller A.N."/>
            <person name="Grigoriev I.V."/>
            <person name="Debuchy R."/>
            <person name="Gladieux P."/>
            <person name="Hiltunen Thoren M."/>
            <person name="Johannesson H."/>
        </authorList>
    </citation>
    <scope>NUCLEOTIDE SEQUENCE</scope>
    <source>
        <strain evidence="2">CBS 168.71</strain>
    </source>
</reference>
<name>A0AAE0HC03_9PEZI</name>
<evidence type="ECO:0000313" key="3">
    <source>
        <dbReference type="Proteomes" id="UP001278766"/>
    </source>
</evidence>
<dbReference type="Pfam" id="PF10282">
    <property type="entry name" value="Lactonase"/>
    <property type="match status" value="1"/>
</dbReference>
<feature type="non-terminal residue" evidence="2">
    <location>
        <position position="1"/>
    </location>
</feature>
<dbReference type="PANTHER" id="PTHR30344:SF4">
    <property type="entry name" value="CYCLASE, PUTATIVE (AFU_ORTHOLOGUE AFUA_6G11580)-RELATED"/>
    <property type="match status" value="1"/>
</dbReference>
<dbReference type="RefSeq" id="XP_062657212.1">
    <property type="nucleotide sequence ID" value="XM_062800726.1"/>
</dbReference>
<keyword evidence="3" id="KW-1185">Reference proteome</keyword>
<comment type="caution">
    <text evidence="2">The sequence shown here is derived from an EMBL/GenBank/DDBJ whole genome shotgun (WGS) entry which is preliminary data.</text>
</comment>
<dbReference type="GO" id="GO:0017057">
    <property type="term" value="F:6-phosphogluconolactonase activity"/>
    <property type="evidence" value="ECO:0007669"/>
    <property type="project" value="TreeGrafter"/>
</dbReference>
<dbReference type="InterPro" id="IPR019405">
    <property type="entry name" value="Lactonase_7-beta_prop"/>
</dbReference>
<dbReference type="SUPFAM" id="SSF75011">
    <property type="entry name" value="3-carboxy-cis,cis-mucoante lactonizing enzyme"/>
    <property type="match status" value="1"/>
</dbReference>
<gene>
    <name evidence="2" type="ORF">B0H64DRAFT_326221</name>
</gene>
<evidence type="ECO:0000313" key="2">
    <source>
        <dbReference type="EMBL" id="KAK3293698.1"/>
    </source>
</evidence>
<accession>A0AAE0HC03</accession>
<dbReference type="InterPro" id="IPR015943">
    <property type="entry name" value="WD40/YVTN_repeat-like_dom_sf"/>
</dbReference>
<sequence length="295" mass="31738">ATGACFNTTSPFVIAMPTPPYHVFTGSWPSPEACGMSLSTSDTGTLTGVLDSWPYINASGIHGLALSPPPNLNQSTTPQQQLLYTADLNGDLIWTHSIDLATGAATEVSRFPMAGTPGTHPRHLATHPNGARLYAVMEGDNSVAEYALDSRTGAVAAEVVRHSLIPIDADTERYWSAEVMLSASGRYLWATARAREEEDTGFVSVFLVGEDGGIVGRMFRVPTTTRGGKANAVSPAFWGDEFAAMTDYGEGYVQMWKMEGKREREDGLVEYETARAVARVDLKDGGCCANAIWYS</sequence>
<protein>
    <submittedName>
        <fullName evidence="2">Lactonase, 7-bladed beta-propeller-domain-containing protein</fullName>
    </submittedName>
</protein>
<organism evidence="2 3">
    <name type="scientific">Chaetomium fimeti</name>
    <dbReference type="NCBI Taxonomy" id="1854472"/>
    <lineage>
        <taxon>Eukaryota</taxon>
        <taxon>Fungi</taxon>
        <taxon>Dikarya</taxon>
        <taxon>Ascomycota</taxon>
        <taxon>Pezizomycotina</taxon>
        <taxon>Sordariomycetes</taxon>
        <taxon>Sordariomycetidae</taxon>
        <taxon>Sordariales</taxon>
        <taxon>Chaetomiaceae</taxon>
        <taxon>Chaetomium</taxon>
    </lineage>
</organism>
<comment type="similarity">
    <text evidence="1">Belongs to the cycloisomerase 2 family.</text>
</comment>
<dbReference type="Gene3D" id="2.130.10.10">
    <property type="entry name" value="YVTN repeat-like/Quinoprotein amine dehydrogenase"/>
    <property type="match status" value="1"/>
</dbReference>
<dbReference type="GeneID" id="87837674"/>